<feature type="domain" description="Tail specific protease" evidence="1">
    <location>
        <begin position="217"/>
        <end position="437"/>
    </location>
</feature>
<dbReference type="GO" id="GO:0004175">
    <property type="term" value="F:endopeptidase activity"/>
    <property type="evidence" value="ECO:0007669"/>
    <property type="project" value="TreeGrafter"/>
</dbReference>
<dbReference type="Gene3D" id="3.90.226.10">
    <property type="entry name" value="2-enoyl-CoA Hydratase, Chain A, domain 1"/>
    <property type="match status" value="1"/>
</dbReference>
<comment type="caution">
    <text evidence="2">The sequence shown here is derived from an EMBL/GenBank/DDBJ whole genome shotgun (WGS) entry which is preliminary data.</text>
</comment>
<dbReference type="PANTHER" id="PTHR32060">
    <property type="entry name" value="TAIL-SPECIFIC PROTEASE"/>
    <property type="match status" value="1"/>
</dbReference>
<accession>A0A9D7XFN6</accession>
<dbReference type="SUPFAM" id="SSF52096">
    <property type="entry name" value="ClpP/crotonase"/>
    <property type="match status" value="1"/>
</dbReference>
<dbReference type="InterPro" id="IPR029045">
    <property type="entry name" value="ClpP/crotonase-like_dom_sf"/>
</dbReference>
<gene>
    <name evidence="2" type="ORF">IPO85_15415</name>
</gene>
<dbReference type="GO" id="GO:0007165">
    <property type="term" value="P:signal transduction"/>
    <property type="evidence" value="ECO:0007669"/>
    <property type="project" value="TreeGrafter"/>
</dbReference>
<dbReference type="SMART" id="SM00245">
    <property type="entry name" value="TSPc"/>
    <property type="match status" value="1"/>
</dbReference>
<reference evidence="2 3" key="1">
    <citation type="submission" date="2020-10" db="EMBL/GenBank/DDBJ databases">
        <title>Connecting structure to function with the recovery of over 1000 high-quality activated sludge metagenome-assembled genomes encoding full-length rRNA genes using long-read sequencing.</title>
        <authorList>
            <person name="Singleton C.M."/>
            <person name="Petriglieri F."/>
            <person name="Kristensen J.M."/>
            <person name="Kirkegaard R.H."/>
            <person name="Michaelsen T.Y."/>
            <person name="Andersen M.H."/>
            <person name="Karst S.M."/>
            <person name="Dueholm M.S."/>
            <person name="Nielsen P.H."/>
            <person name="Albertsen M."/>
        </authorList>
    </citation>
    <scope>NUCLEOTIDE SEQUENCE [LARGE SCALE GENOMIC DNA]</scope>
    <source>
        <strain evidence="2">Ribe_18-Q3-R11-54_BAT3C.373</strain>
    </source>
</reference>
<dbReference type="CDD" id="cd06567">
    <property type="entry name" value="Peptidase_S41"/>
    <property type="match status" value="1"/>
</dbReference>
<dbReference type="GO" id="GO:0008236">
    <property type="term" value="F:serine-type peptidase activity"/>
    <property type="evidence" value="ECO:0007669"/>
    <property type="project" value="InterPro"/>
</dbReference>
<evidence type="ECO:0000313" key="3">
    <source>
        <dbReference type="Proteomes" id="UP000808349"/>
    </source>
</evidence>
<organism evidence="2 3">
    <name type="scientific">Candidatus Defluviibacterium haderslevense</name>
    <dbReference type="NCBI Taxonomy" id="2981993"/>
    <lineage>
        <taxon>Bacteria</taxon>
        <taxon>Pseudomonadati</taxon>
        <taxon>Bacteroidota</taxon>
        <taxon>Saprospiria</taxon>
        <taxon>Saprospirales</taxon>
        <taxon>Saprospiraceae</taxon>
        <taxon>Candidatus Defluviibacterium</taxon>
    </lineage>
</organism>
<name>A0A9D7XFN6_9BACT</name>
<dbReference type="GO" id="GO:0030288">
    <property type="term" value="C:outer membrane-bounded periplasmic space"/>
    <property type="evidence" value="ECO:0007669"/>
    <property type="project" value="TreeGrafter"/>
</dbReference>
<dbReference type="EMBL" id="JADKFW010000013">
    <property type="protein sequence ID" value="MBK9718871.1"/>
    <property type="molecule type" value="Genomic_DNA"/>
</dbReference>
<proteinExistence type="predicted"/>
<protein>
    <recommendedName>
        <fullName evidence="1">Tail specific protease domain-containing protein</fullName>
    </recommendedName>
</protein>
<evidence type="ECO:0000313" key="2">
    <source>
        <dbReference type="EMBL" id="MBK9718871.1"/>
    </source>
</evidence>
<dbReference type="Pfam" id="PF03572">
    <property type="entry name" value="Peptidase_S41"/>
    <property type="match status" value="1"/>
</dbReference>
<dbReference type="PANTHER" id="PTHR32060:SF30">
    <property type="entry name" value="CARBOXY-TERMINAL PROCESSING PROTEASE CTPA"/>
    <property type="match status" value="1"/>
</dbReference>
<dbReference type="Proteomes" id="UP000808349">
    <property type="component" value="Unassembled WGS sequence"/>
</dbReference>
<evidence type="ECO:0000259" key="1">
    <source>
        <dbReference type="SMART" id="SM00245"/>
    </source>
</evidence>
<dbReference type="InterPro" id="IPR005151">
    <property type="entry name" value="Tail-specific_protease"/>
</dbReference>
<dbReference type="GO" id="GO:0006508">
    <property type="term" value="P:proteolysis"/>
    <property type="evidence" value="ECO:0007669"/>
    <property type="project" value="InterPro"/>
</dbReference>
<dbReference type="AlphaFoldDB" id="A0A9D7XFN6"/>
<sequence>MSSQIVAIILTFQFFISTTFAQKNVAPNLFYSTNELKTDLKYLKNKLENKHPGLHLYTSKSNLDQVFDSLENGISKPMTELEFYKHIAIISSMIKDGHTILLPSPTNINFHFSMSHFLPYHFAILNHQLFIDMVYTHDGSIPIGSEIIRINHVEVSEIIQQLSTRLVRDGYNLTYPNWILNNYFRQYYSFIYDHPSNYDIDYKTNGHVFTASIKALPIDSILYYRQKHYPNKTFSNLPNDGLKLNIINENNYAILTIKDFHNDALKKDYKQNFKSVIASFFEQIKNSQTETLILDLRNNQGGDIENGVYLLSYLLDKPFSIVQKYYRVDKNKLKQCKGPSLGQHIPESNPFKGKLYVLINGGSFSNSGIVASCLQSNHRATFIGQETGGNPNVIAGFTKDITLPNTKIQVQIPTKQFVITDKLNNDGHGVIPDHNVEPILKDILENKDTVLDYTIELINKTKKDK</sequence>